<evidence type="ECO:0000256" key="1">
    <source>
        <dbReference type="SAM" id="MobiDB-lite"/>
    </source>
</evidence>
<reference evidence="2 3" key="1">
    <citation type="journal article" date="2020" name="G3 (Bethesda)">
        <title>Improved Reference Genome for Cyclotella cryptica CCMP332, a Model for Cell Wall Morphogenesis, Salinity Adaptation, and Lipid Production in Diatoms (Bacillariophyta).</title>
        <authorList>
            <person name="Roberts W.R."/>
            <person name="Downey K.M."/>
            <person name="Ruck E.C."/>
            <person name="Traller J.C."/>
            <person name="Alverson A.J."/>
        </authorList>
    </citation>
    <scope>NUCLEOTIDE SEQUENCE [LARGE SCALE GENOMIC DNA]</scope>
    <source>
        <strain evidence="2 3">CCMP332</strain>
    </source>
</reference>
<accession>A0ABD3NN87</accession>
<evidence type="ECO:0000313" key="2">
    <source>
        <dbReference type="EMBL" id="KAL3776527.1"/>
    </source>
</evidence>
<keyword evidence="3" id="KW-1185">Reference proteome</keyword>
<comment type="caution">
    <text evidence="2">The sequence shown here is derived from an EMBL/GenBank/DDBJ whole genome shotgun (WGS) entry which is preliminary data.</text>
</comment>
<dbReference type="AlphaFoldDB" id="A0ABD3NN87"/>
<evidence type="ECO:0000313" key="3">
    <source>
        <dbReference type="Proteomes" id="UP001516023"/>
    </source>
</evidence>
<feature type="region of interest" description="Disordered" evidence="1">
    <location>
        <begin position="84"/>
        <end position="111"/>
    </location>
</feature>
<proteinExistence type="predicted"/>
<sequence length="111" mass="12444">MPKDSAVEDFITNMSLLEAGAVVHTASSVDKVILTVPTCLADSFEEECINTRELNQQDIQRIRDKDPFMYHSILQHFRKIRSSSFASDRDGVDDELGWESHCPADTGDQGI</sequence>
<protein>
    <submittedName>
        <fullName evidence="2">Uncharacterized protein</fullName>
    </submittedName>
</protein>
<name>A0ABD3NN87_9STRA</name>
<dbReference type="EMBL" id="JABMIG020000488">
    <property type="protein sequence ID" value="KAL3776527.1"/>
    <property type="molecule type" value="Genomic_DNA"/>
</dbReference>
<organism evidence="2 3">
    <name type="scientific">Cyclotella cryptica</name>
    <dbReference type="NCBI Taxonomy" id="29204"/>
    <lineage>
        <taxon>Eukaryota</taxon>
        <taxon>Sar</taxon>
        <taxon>Stramenopiles</taxon>
        <taxon>Ochrophyta</taxon>
        <taxon>Bacillariophyta</taxon>
        <taxon>Coscinodiscophyceae</taxon>
        <taxon>Thalassiosirophycidae</taxon>
        <taxon>Stephanodiscales</taxon>
        <taxon>Stephanodiscaceae</taxon>
        <taxon>Cyclotella</taxon>
    </lineage>
</organism>
<gene>
    <name evidence="2" type="ORF">HJC23_009724</name>
</gene>
<dbReference type="Proteomes" id="UP001516023">
    <property type="component" value="Unassembled WGS sequence"/>
</dbReference>